<dbReference type="OrthoDB" id="1749473at2759"/>
<organism evidence="2 3">
    <name type="scientific">Dufourea novaeangliae</name>
    <name type="common">Sweat bee</name>
    <dbReference type="NCBI Taxonomy" id="178035"/>
    <lineage>
        <taxon>Eukaryota</taxon>
        <taxon>Metazoa</taxon>
        <taxon>Ecdysozoa</taxon>
        <taxon>Arthropoda</taxon>
        <taxon>Hexapoda</taxon>
        <taxon>Insecta</taxon>
        <taxon>Pterygota</taxon>
        <taxon>Neoptera</taxon>
        <taxon>Endopterygota</taxon>
        <taxon>Hymenoptera</taxon>
        <taxon>Apocrita</taxon>
        <taxon>Aculeata</taxon>
        <taxon>Apoidea</taxon>
        <taxon>Anthophila</taxon>
        <taxon>Halictidae</taxon>
        <taxon>Rophitinae</taxon>
        <taxon>Dufourea</taxon>
    </lineage>
</organism>
<protein>
    <submittedName>
        <fullName evidence="2">RNA-binding protein 42</fullName>
    </submittedName>
</protein>
<evidence type="ECO:0000313" key="2">
    <source>
        <dbReference type="EMBL" id="KZC04603.1"/>
    </source>
</evidence>
<gene>
    <name evidence="2" type="ORF">WN55_00678</name>
</gene>
<dbReference type="AlphaFoldDB" id="A0A154NYA5"/>
<dbReference type="EMBL" id="KQ434782">
    <property type="protein sequence ID" value="KZC04603.1"/>
    <property type="molecule type" value="Genomic_DNA"/>
</dbReference>
<sequence>MKSDSSTDECEEDIVLNDESDDEENYDVECLFCTGVYSSDIHGKQWVQYIKCYQWAHEDYSADASRYVGSRPIKLRKSSWKQRNLESVRKKEKEKQTLIGLLTGR</sequence>
<reference evidence="2 3" key="1">
    <citation type="submission" date="2015-07" db="EMBL/GenBank/DDBJ databases">
        <title>The genome of Dufourea novaeangliae.</title>
        <authorList>
            <person name="Pan H."/>
            <person name="Kapheim K."/>
        </authorList>
    </citation>
    <scope>NUCLEOTIDE SEQUENCE [LARGE SCALE GENOMIC DNA]</scope>
    <source>
        <strain evidence="2">0120121106</strain>
        <tissue evidence="2">Whole body</tissue>
    </source>
</reference>
<dbReference type="STRING" id="178035.A0A154NYA5"/>
<evidence type="ECO:0000313" key="3">
    <source>
        <dbReference type="Proteomes" id="UP000076502"/>
    </source>
</evidence>
<proteinExistence type="predicted"/>
<dbReference type="Proteomes" id="UP000076502">
    <property type="component" value="Unassembled WGS sequence"/>
</dbReference>
<accession>A0A154NYA5</accession>
<feature type="region of interest" description="Disordered" evidence="1">
    <location>
        <begin position="1"/>
        <end position="23"/>
    </location>
</feature>
<keyword evidence="3" id="KW-1185">Reference proteome</keyword>
<evidence type="ECO:0000256" key="1">
    <source>
        <dbReference type="SAM" id="MobiDB-lite"/>
    </source>
</evidence>
<name>A0A154NYA5_DUFNO</name>